<evidence type="ECO:0000256" key="1">
    <source>
        <dbReference type="SAM" id="SignalP"/>
    </source>
</evidence>
<evidence type="ECO:0000313" key="2">
    <source>
        <dbReference type="EMBL" id="SHJ85292.1"/>
    </source>
</evidence>
<organism evidence="2 3">
    <name type="scientific">Hymenobacter daecheongensis DSM 21074</name>
    <dbReference type="NCBI Taxonomy" id="1121955"/>
    <lineage>
        <taxon>Bacteria</taxon>
        <taxon>Pseudomonadati</taxon>
        <taxon>Bacteroidota</taxon>
        <taxon>Cytophagia</taxon>
        <taxon>Cytophagales</taxon>
        <taxon>Hymenobacteraceae</taxon>
        <taxon>Hymenobacter</taxon>
    </lineage>
</organism>
<name>A0A1M6MPD0_9BACT</name>
<reference evidence="2 3" key="1">
    <citation type="submission" date="2016-11" db="EMBL/GenBank/DDBJ databases">
        <authorList>
            <person name="Jaros S."/>
            <person name="Januszkiewicz K."/>
            <person name="Wedrychowicz H."/>
        </authorList>
    </citation>
    <scope>NUCLEOTIDE SEQUENCE [LARGE SCALE GENOMIC DNA]</scope>
    <source>
        <strain evidence="2 3">DSM 21074</strain>
    </source>
</reference>
<accession>A0A1M6MPD0</accession>
<feature type="chain" id="PRO_5013019941" description="Lipocalin-like domain-containing protein" evidence="1">
    <location>
        <begin position="24"/>
        <end position="256"/>
    </location>
</feature>
<evidence type="ECO:0008006" key="4">
    <source>
        <dbReference type="Google" id="ProtNLM"/>
    </source>
</evidence>
<protein>
    <recommendedName>
        <fullName evidence="4">Lipocalin-like domain-containing protein</fullName>
    </recommendedName>
</protein>
<sequence>MCNRLHKYSLVLLACSWAHLAYAQSPAPAKQATESAALLLGTWTVSTSSYESTHRVSKTTTTKKSVSVHCNVCPEITFKANGTGYVTTEGGDEALSHFRWHVSHGTLLLTNDKAAGKATATLADGSYNIVPLTGIQGGPAVDLVDKRNTRQLLVKLGSSDEVPVEGGWRNANGTAIFYRTLAFSDLSAVFTSAGDTIYRFHYALDYPTRTLWLRDAFNKRRSARILKADRDSLVVDQLWDLSTPQRFYRSQVNNPR</sequence>
<proteinExistence type="predicted"/>
<dbReference type="Proteomes" id="UP000184418">
    <property type="component" value="Unassembled WGS sequence"/>
</dbReference>
<keyword evidence="1" id="KW-0732">Signal</keyword>
<gene>
    <name evidence="2" type="ORF">SAMN02745146_0351</name>
</gene>
<keyword evidence="3" id="KW-1185">Reference proteome</keyword>
<dbReference type="EMBL" id="FQYN01000014">
    <property type="protein sequence ID" value="SHJ85292.1"/>
    <property type="molecule type" value="Genomic_DNA"/>
</dbReference>
<evidence type="ECO:0000313" key="3">
    <source>
        <dbReference type="Proteomes" id="UP000184418"/>
    </source>
</evidence>
<dbReference type="AlphaFoldDB" id="A0A1M6MPD0"/>
<feature type="signal peptide" evidence="1">
    <location>
        <begin position="1"/>
        <end position="23"/>
    </location>
</feature>